<dbReference type="Proteomes" id="UP000054928">
    <property type="component" value="Unassembled WGS sequence"/>
</dbReference>
<dbReference type="OrthoDB" id="66963at2759"/>
<keyword evidence="2" id="KW-1185">Reference proteome</keyword>
<protein>
    <submittedName>
        <fullName evidence="1">Uncharacterized protein</fullName>
    </submittedName>
</protein>
<dbReference type="EMBL" id="CCYD01000472">
    <property type="protein sequence ID" value="CEG40275.1"/>
    <property type="molecule type" value="Genomic_DNA"/>
</dbReference>
<dbReference type="AlphaFoldDB" id="A0A0N7L523"/>
<name>A0A0N7L523_PLAHL</name>
<organism evidence="1 2">
    <name type="scientific">Plasmopara halstedii</name>
    <name type="common">Downy mildew of sunflower</name>
    <dbReference type="NCBI Taxonomy" id="4781"/>
    <lineage>
        <taxon>Eukaryota</taxon>
        <taxon>Sar</taxon>
        <taxon>Stramenopiles</taxon>
        <taxon>Oomycota</taxon>
        <taxon>Peronosporomycetes</taxon>
        <taxon>Peronosporales</taxon>
        <taxon>Peronosporaceae</taxon>
        <taxon>Plasmopara</taxon>
    </lineage>
</organism>
<evidence type="ECO:0000313" key="1">
    <source>
        <dbReference type="EMBL" id="CEG40275.1"/>
    </source>
</evidence>
<evidence type="ECO:0000313" key="2">
    <source>
        <dbReference type="Proteomes" id="UP000054928"/>
    </source>
</evidence>
<sequence length="166" mass="19663">MLREIGFWCSEDNSLSNEPLDTNRPNPRHLVDDAWFAEIDPSFLKTIEWYLTRAFVESYELAYSFCRFNCLLALEQPAIMGACTMTDGIYCWPEGYWHYVYHHHVKPPHDFLTHMIANHVTMVEITRRAREEKKLQVWDAVEKKAIEMPQAMQDWIILHTTIKSDL</sequence>
<dbReference type="GeneID" id="36405540"/>
<dbReference type="RefSeq" id="XP_024576644.1">
    <property type="nucleotide sequence ID" value="XM_024725916.1"/>
</dbReference>
<accession>A0A0N7L523</accession>
<dbReference type="OMA" id="MGACTMT"/>
<reference evidence="2" key="1">
    <citation type="submission" date="2014-09" db="EMBL/GenBank/DDBJ databases">
        <authorList>
            <person name="Sharma Rahul"/>
            <person name="Thines Marco"/>
        </authorList>
    </citation>
    <scope>NUCLEOTIDE SEQUENCE [LARGE SCALE GENOMIC DNA]</scope>
</reference>
<proteinExistence type="predicted"/>